<organism evidence="2 3">
    <name type="scientific">Ficus carica</name>
    <name type="common">Common fig</name>
    <dbReference type="NCBI Taxonomy" id="3494"/>
    <lineage>
        <taxon>Eukaryota</taxon>
        <taxon>Viridiplantae</taxon>
        <taxon>Streptophyta</taxon>
        <taxon>Embryophyta</taxon>
        <taxon>Tracheophyta</taxon>
        <taxon>Spermatophyta</taxon>
        <taxon>Magnoliopsida</taxon>
        <taxon>eudicotyledons</taxon>
        <taxon>Gunneridae</taxon>
        <taxon>Pentapetalae</taxon>
        <taxon>rosids</taxon>
        <taxon>fabids</taxon>
        <taxon>Rosales</taxon>
        <taxon>Moraceae</taxon>
        <taxon>Ficeae</taxon>
        <taxon>Ficus</taxon>
    </lineage>
</organism>
<evidence type="ECO:0000256" key="1">
    <source>
        <dbReference type="SAM" id="MobiDB-lite"/>
    </source>
</evidence>
<protein>
    <submittedName>
        <fullName evidence="2">Uncharacterized protein</fullName>
    </submittedName>
</protein>
<comment type="caution">
    <text evidence="2">The sequence shown here is derived from an EMBL/GenBank/DDBJ whole genome shotgun (WGS) entry which is preliminary data.</text>
</comment>
<dbReference type="EMBL" id="BTGU01011738">
    <property type="protein sequence ID" value="GMN72740.1"/>
    <property type="molecule type" value="Genomic_DNA"/>
</dbReference>
<evidence type="ECO:0000313" key="3">
    <source>
        <dbReference type="Proteomes" id="UP001187192"/>
    </source>
</evidence>
<feature type="compositionally biased region" description="Basic and acidic residues" evidence="1">
    <location>
        <begin position="80"/>
        <end position="92"/>
    </location>
</feature>
<feature type="region of interest" description="Disordered" evidence="1">
    <location>
        <begin position="67"/>
        <end position="100"/>
    </location>
</feature>
<feature type="compositionally biased region" description="Gly residues" evidence="1">
    <location>
        <begin position="67"/>
        <end position="79"/>
    </location>
</feature>
<keyword evidence="3" id="KW-1185">Reference proteome</keyword>
<gene>
    <name evidence="2" type="ORF">TIFTF001_052901</name>
</gene>
<dbReference type="Proteomes" id="UP001187192">
    <property type="component" value="Unassembled WGS sequence"/>
</dbReference>
<sequence length="100" mass="10305">MITLLLSPIDATTATTGQPLPPSDQMLTPSSGAHEGGWISKRNRSCGEWNSEISSILPVENELSGKIGAGGGGSGVVGGGREKRAEGGERDMGGVWKKKI</sequence>
<reference evidence="2" key="1">
    <citation type="submission" date="2023-07" db="EMBL/GenBank/DDBJ databases">
        <title>draft genome sequence of fig (Ficus carica).</title>
        <authorList>
            <person name="Takahashi T."/>
            <person name="Nishimura K."/>
        </authorList>
    </citation>
    <scope>NUCLEOTIDE SEQUENCE</scope>
</reference>
<dbReference type="AlphaFoldDB" id="A0AA88JG52"/>
<evidence type="ECO:0000313" key="2">
    <source>
        <dbReference type="EMBL" id="GMN72740.1"/>
    </source>
</evidence>
<feature type="region of interest" description="Disordered" evidence="1">
    <location>
        <begin position="1"/>
        <end position="39"/>
    </location>
</feature>
<proteinExistence type="predicted"/>
<accession>A0AA88JG52</accession>
<name>A0AA88JG52_FICCA</name>